<dbReference type="InterPro" id="IPR050268">
    <property type="entry name" value="NADH-dep_flavin_reductase"/>
</dbReference>
<dbReference type="PANTHER" id="PTHR30466:SF1">
    <property type="entry name" value="FMN REDUCTASE (NADH) RUTF"/>
    <property type="match status" value="1"/>
</dbReference>
<reference evidence="3" key="2">
    <citation type="submission" date="2021-04" db="EMBL/GenBank/DDBJ databases">
        <authorList>
            <person name="Gilroy R."/>
        </authorList>
    </citation>
    <scope>NUCLEOTIDE SEQUENCE</scope>
    <source>
        <strain evidence="3">CHK185-1770</strain>
    </source>
</reference>
<gene>
    <name evidence="3" type="ORF">H9710_06355</name>
</gene>
<dbReference type="InterPro" id="IPR002563">
    <property type="entry name" value="Flavin_Rdtase-like_dom"/>
</dbReference>
<dbReference type="InterPro" id="IPR012349">
    <property type="entry name" value="Split_barrel_FMN-bd"/>
</dbReference>
<dbReference type="Proteomes" id="UP000826793">
    <property type="component" value="Unassembled WGS sequence"/>
</dbReference>
<dbReference type="Gene3D" id="2.30.110.10">
    <property type="entry name" value="Electron Transport, Fmn-binding Protein, Chain A"/>
    <property type="match status" value="1"/>
</dbReference>
<sequence>MDEKALFKVTYGLYVVCAQAEGQRSGCVVNTLQQVTAEPVRLAVTVHKDNLTCQLIEKAGRFAAVALDQRADMLFIGRFGFRTGKNFEKFADISFAEDQAGMPYPLDASCAHYSCKVEQTLDLGTHILFVGVAEEAEILSEEEPLTYGYYRNVIKGRTPKTAPSYQKNH</sequence>
<evidence type="ECO:0000256" key="1">
    <source>
        <dbReference type="ARBA" id="ARBA00023002"/>
    </source>
</evidence>
<dbReference type="SMART" id="SM00903">
    <property type="entry name" value="Flavin_Reduct"/>
    <property type="match status" value="1"/>
</dbReference>
<protein>
    <submittedName>
        <fullName evidence="3">Flavin reductase family protein</fullName>
    </submittedName>
</protein>
<evidence type="ECO:0000313" key="3">
    <source>
        <dbReference type="EMBL" id="HJB98184.1"/>
    </source>
</evidence>
<evidence type="ECO:0000259" key="2">
    <source>
        <dbReference type="SMART" id="SM00903"/>
    </source>
</evidence>
<name>A0A9D2MVU7_9FIRM</name>
<evidence type="ECO:0000313" key="4">
    <source>
        <dbReference type="Proteomes" id="UP000826793"/>
    </source>
</evidence>
<dbReference type="EMBL" id="DWXG01000049">
    <property type="protein sequence ID" value="HJB98184.1"/>
    <property type="molecule type" value="Genomic_DNA"/>
</dbReference>
<feature type="domain" description="Flavin reductase like" evidence="2">
    <location>
        <begin position="6"/>
        <end position="154"/>
    </location>
</feature>
<dbReference type="GO" id="GO:0010181">
    <property type="term" value="F:FMN binding"/>
    <property type="evidence" value="ECO:0007669"/>
    <property type="project" value="InterPro"/>
</dbReference>
<keyword evidence="1" id="KW-0560">Oxidoreductase</keyword>
<reference evidence="3" key="1">
    <citation type="journal article" date="2021" name="PeerJ">
        <title>Extensive microbial diversity within the chicken gut microbiome revealed by metagenomics and culture.</title>
        <authorList>
            <person name="Gilroy R."/>
            <person name="Ravi A."/>
            <person name="Getino M."/>
            <person name="Pursley I."/>
            <person name="Horton D.L."/>
            <person name="Alikhan N.F."/>
            <person name="Baker D."/>
            <person name="Gharbi K."/>
            <person name="Hall N."/>
            <person name="Watson M."/>
            <person name="Adriaenssens E.M."/>
            <person name="Foster-Nyarko E."/>
            <person name="Jarju S."/>
            <person name="Secka A."/>
            <person name="Antonio M."/>
            <person name="Oren A."/>
            <person name="Chaudhuri R.R."/>
            <person name="La Ragione R."/>
            <person name="Hildebrand F."/>
            <person name="Pallen M.J."/>
        </authorList>
    </citation>
    <scope>NUCLEOTIDE SEQUENCE</scope>
    <source>
        <strain evidence="3">CHK185-1770</strain>
    </source>
</reference>
<dbReference type="SUPFAM" id="SSF50475">
    <property type="entry name" value="FMN-binding split barrel"/>
    <property type="match status" value="1"/>
</dbReference>
<accession>A0A9D2MVU7</accession>
<comment type="caution">
    <text evidence="3">The sequence shown here is derived from an EMBL/GenBank/DDBJ whole genome shotgun (WGS) entry which is preliminary data.</text>
</comment>
<dbReference type="Pfam" id="PF01613">
    <property type="entry name" value="Flavin_Reduct"/>
    <property type="match status" value="1"/>
</dbReference>
<proteinExistence type="predicted"/>
<dbReference type="AlphaFoldDB" id="A0A9D2MVU7"/>
<dbReference type="GO" id="GO:0042602">
    <property type="term" value="F:riboflavin reductase (NADPH) activity"/>
    <property type="evidence" value="ECO:0007669"/>
    <property type="project" value="TreeGrafter"/>
</dbReference>
<dbReference type="PANTHER" id="PTHR30466">
    <property type="entry name" value="FLAVIN REDUCTASE"/>
    <property type="match status" value="1"/>
</dbReference>
<organism evidence="3 4">
    <name type="scientific">Candidatus Acutalibacter pullicola</name>
    <dbReference type="NCBI Taxonomy" id="2838417"/>
    <lineage>
        <taxon>Bacteria</taxon>
        <taxon>Bacillati</taxon>
        <taxon>Bacillota</taxon>
        <taxon>Clostridia</taxon>
        <taxon>Eubacteriales</taxon>
        <taxon>Acutalibacteraceae</taxon>
        <taxon>Acutalibacter</taxon>
    </lineage>
</organism>